<dbReference type="KEGG" id="soe:110795650"/>
<keyword evidence="7" id="KW-1185">Reference proteome</keyword>
<dbReference type="RefSeq" id="XP_021856367.1">
    <property type="nucleotide sequence ID" value="XM_022000675.1"/>
</dbReference>
<dbReference type="InterPro" id="IPR031774">
    <property type="entry name" value="SF3A3_dom"/>
</dbReference>
<evidence type="ECO:0000256" key="1">
    <source>
        <dbReference type="ARBA" id="ARBA00004123"/>
    </source>
</evidence>
<evidence type="ECO:0000313" key="7">
    <source>
        <dbReference type="Proteomes" id="UP000813463"/>
    </source>
</evidence>
<dbReference type="AlphaFoldDB" id="A0A9R0IWD4"/>
<proteinExistence type="predicted"/>
<sequence>MESSSRVVRDGEQIEMILQELQSFDIPFSGEENCGRYLDLHQFYFTFVNSKFGYPLCYVDYLAIFPGIGSSKYKRRTDYKQYITEIFEYLVSFLDRTQPLLFLDRLFKDLESDFIVGQKRRRSMTMTMTMTSSDVMEQIDGFNTAESLMELGSAKLKELLDILGLKSGGTVQQKVERLLLVKKKNTPLHKLQRKTEDDDYRATTLIEAKVMKLCEILSEKLVRTRQHAIFKQALAVVELFRERDTNPESGSEDGDENEIDRNYNKLPLGLDRNYMYPNQITK</sequence>
<dbReference type="GeneID" id="110795650"/>
<feature type="domain" description="SDE2/SF3A3 SAP" evidence="5">
    <location>
        <begin position="134"/>
        <end position="185"/>
    </location>
</feature>
<dbReference type="GO" id="GO:0005681">
    <property type="term" value="C:spliceosomal complex"/>
    <property type="evidence" value="ECO:0007669"/>
    <property type="project" value="TreeGrafter"/>
</dbReference>
<dbReference type="Pfam" id="PF16837">
    <property type="entry name" value="SF3A3"/>
    <property type="match status" value="1"/>
</dbReference>
<dbReference type="PANTHER" id="PTHR12786">
    <property type="entry name" value="SPLICING FACTOR SF3A-RELATED"/>
    <property type="match status" value="1"/>
</dbReference>
<reference evidence="7" key="1">
    <citation type="journal article" date="2021" name="Nat. Commun.">
        <title>Genomic analyses provide insights into spinach domestication and the genetic basis of agronomic traits.</title>
        <authorList>
            <person name="Cai X."/>
            <person name="Sun X."/>
            <person name="Xu C."/>
            <person name="Sun H."/>
            <person name="Wang X."/>
            <person name="Ge C."/>
            <person name="Zhang Z."/>
            <person name="Wang Q."/>
            <person name="Fei Z."/>
            <person name="Jiao C."/>
            <person name="Wang Q."/>
        </authorList>
    </citation>
    <scope>NUCLEOTIDE SEQUENCE [LARGE SCALE GENOMIC DNA]</scope>
    <source>
        <strain evidence="7">cv. Varoflay</strain>
    </source>
</reference>
<dbReference type="GO" id="GO:0003723">
    <property type="term" value="F:RNA binding"/>
    <property type="evidence" value="ECO:0007669"/>
    <property type="project" value="TreeGrafter"/>
</dbReference>
<evidence type="ECO:0000259" key="6">
    <source>
        <dbReference type="Pfam" id="PF16837"/>
    </source>
</evidence>
<evidence type="ECO:0000259" key="5">
    <source>
        <dbReference type="Pfam" id="PF13297"/>
    </source>
</evidence>
<reference evidence="8" key="2">
    <citation type="submission" date="2025-08" db="UniProtKB">
        <authorList>
            <consortium name="RefSeq"/>
        </authorList>
    </citation>
    <scope>IDENTIFICATION</scope>
    <source>
        <tissue evidence="8">Leaf</tissue>
    </source>
</reference>
<keyword evidence="3" id="KW-0508">mRNA splicing</keyword>
<organism evidence="7 8">
    <name type="scientific">Spinacia oleracea</name>
    <name type="common">Spinach</name>
    <dbReference type="NCBI Taxonomy" id="3562"/>
    <lineage>
        <taxon>Eukaryota</taxon>
        <taxon>Viridiplantae</taxon>
        <taxon>Streptophyta</taxon>
        <taxon>Embryophyta</taxon>
        <taxon>Tracheophyta</taxon>
        <taxon>Spermatophyta</taxon>
        <taxon>Magnoliopsida</taxon>
        <taxon>eudicotyledons</taxon>
        <taxon>Gunneridae</taxon>
        <taxon>Pentapetalae</taxon>
        <taxon>Caryophyllales</taxon>
        <taxon>Chenopodiaceae</taxon>
        <taxon>Chenopodioideae</taxon>
        <taxon>Anserineae</taxon>
        <taxon>Spinacia</taxon>
    </lineage>
</organism>
<gene>
    <name evidence="8" type="primary">LOC110795650</name>
</gene>
<feature type="domain" description="SF3A3" evidence="6">
    <location>
        <begin position="28"/>
        <end position="66"/>
    </location>
</feature>
<dbReference type="InterPro" id="IPR051421">
    <property type="entry name" value="RNA_Proc_DNA_Dmg_Regulator"/>
</dbReference>
<dbReference type="Pfam" id="PF13297">
    <property type="entry name" value="SDE2_2C"/>
    <property type="match status" value="1"/>
</dbReference>
<protein>
    <submittedName>
        <fullName evidence="8">Splicing factor SF3a60 homolog</fullName>
    </submittedName>
</protein>
<evidence type="ECO:0000313" key="8">
    <source>
        <dbReference type="RefSeq" id="XP_021856367.1"/>
    </source>
</evidence>
<dbReference type="GO" id="GO:0000398">
    <property type="term" value="P:mRNA splicing, via spliceosome"/>
    <property type="evidence" value="ECO:0007669"/>
    <property type="project" value="TreeGrafter"/>
</dbReference>
<evidence type="ECO:0000256" key="4">
    <source>
        <dbReference type="ARBA" id="ARBA00023242"/>
    </source>
</evidence>
<keyword evidence="4" id="KW-0539">Nucleus</keyword>
<accession>A0A9R0IWD4</accession>
<evidence type="ECO:0000256" key="2">
    <source>
        <dbReference type="ARBA" id="ARBA00022664"/>
    </source>
</evidence>
<comment type="subcellular location">
    <subcellularLocation>
        <location evidence="1">Nucleus</location>
    </subcellularLocation>
</comment>
<dbReference type="PANTHER" id="PTHR12786:SF2">
    <property type="entry name" value="SPLICING FACTOR 3A SUBUNIT 3"/>
    <property type="match status" value="1"/>
</dbReference>
<name>A0A9R0IWD4_SPIOL</name>
<dbReference type="OrthoDB" id="1693525at2759"/>
<dbReference type="Proteomes" id="UP000813463">
    <property type="component" value="Chromosome 5"/>
</dbReference>
<evidence type="ECO:0000256" key="3">
    <source>
        <dbReference type="ARBA" id="ARBA00023187"/>
    </source>
</evidence>
<keyword evidence="2" id="KW-0507">mRNA processing</keyword>
<dbReference type="InterPro" id="IPR025086">
    <property type="entry name" value="SDE2/SF3A3_SAP"/>
</dbReference>